<proteinExistence type="predicted"/>
<feature type="domain" description="Crocagin biosynthetic protein CgnE/B" evidence="1">
    <location>
        <begin position="13"/>
        <end position="300"/>
    </location>
</feature>
<gene>
    <name evidence="2" type="ORF">HELGO_WM6630</name>
</gene>
<accession>A0A6S6U322</accession>
<reference evidence="2" key="1">
    <citation type="submission" date="2020-01" db="EMBL/GenBank/DDBJ databases">
        <authorList>
            <person name="Meier V. D."/>
            <person name="Meier V D."/>
        </authorList>
    </citation>
    <scope>NUCLEOTIDE SEQUENCE</scope>
    <source>
        <strain evidence="2">HLG_WM_MAG_07</strain>
    </source>
</reference>
<name>A0A6S6U322_9GAMM</name>
<sequence length="303" mass="33954">MRDLEFLTHLQARDLHVVVDNEQTEAAVRQLGFQQVALTARFDFAANTEAVLWLISDYTSQYGMEPLWDTAGGTVVQMTQSKAGGGIDPLRYTLETLLTIDYAALLAQRDAAYEQLLSYDQINIQTPGASLHCHISEEVEIASYEKELESGYLYSLTEFLKASILNLEAPTSTFSLVGEITIDGLLYQANYQELWQQSLPLMQEMRDLSRQGNNRLQIENNAITGLVLGGKDMTGELVELCDGREWQTNVTELALGLLDINPDYAFNTLLHQSNNGVHIGMGMGEQIPFLDFWAKKPNLHFPN</sequence>
<dbReference type="InterPro" id="IPR058799">
    <property type="entry name" value="CgnE_B"/>
</dbReference>
<evidence type="ECO:0000259" key="1">
    <source>
        <dbReference type="Pfam" id="PF26231"/>
    </source>
</evidence>
<dbReference type="EMBL" id="CACVAY010000112">
    <property type="protein sequence ID" value="CAA6823283.1"/>
    <property type="molecule type" value="Genomic_DNA"/>
</dbReference>
<dbReference type="AlphaFoldDB" id="A0A6S6U322"/>
<dbReference type="Pfam" id="PF26231">
    <property type="entry name" value="CgnE_B"/>
    <property type="match status" value="1"/>
</dbReference>
<organism evidence="2">
    <name type="scientific">uncultured Thiotrichaceae bacterium</name>
    <dbReference type="NCBI Taxonomy" id="298394"/>
    <lineage>
        <taxon>Bacteria</taxon>
        <taxon>Pseudomonadati</taxon>
        <taxon>Pseudomonadota</taxon>
        <taxon>Gammaproteobacteria</taxon>
        <taxon>Thiotrichales</taxon>
        <taxon>Thiotrichaceae</taxon>
        <taxon>environmental samples</taxon>
    </lineage>
</organism>
<protein>
    <recommendedName>
        <fullName evidence="1">Crocagin biosynthetic protein CgnE/B domain-containing protein</fullName>
    </recommendedName>
</protein>
<evidence type="ECO:0000313" key="2">
    <source>
        <dbReference type="EMBL" id="CAA6823283.1"/>
    </source>
</evidence>